<dbReference type="Gene3D" id="4.10.240.10">
    <property type="entry name" value="Zn(2)-C6 fungal-type DNA-binding domain"/>
    <property type="match status" value="1"/>
</dbReference>
<evidence type="ECO:0000313" key="6">
    <source>
        <dbReference type="EMBL" id="KFH41716.1"/>
    </source>
</evidence>
<protein>
    <submittedName>
        <fullName evidence="6">Putative transcriptional regulatory protein-like protein</fullName>
    </submittedName>
</protein>
<feature type="domain" description="Zn(2)-C6 fungal-type" evidence="5">
    <location>
        <begin position="29"/>
        <end position="60"/>
    </location>
</feature>
<dbReference type="GO" id="GO:0003677">
    <property type="term" value="F:DNA binding"/>
    <property type="evidence" value="ECO:0007669"/>
    <property type="project" value="InterPro"/>
</dbReference>
<feature type="region of interest" description="Disordered" evidence="4">
    <location>
        <begin position="610"/>
        <end position="647"/>
    </location>
</feature>
<feature type="region of interest" description="Disordered" evidence="4">
    <location>
        <begin position="1"/>
        <end position="24"/>
    </location>
</feature>
<evidence type="ECO:0000256" key="1">
    <source>
        <dbReference type="ARBA" id="ARBA00004123"/>
    </source>
</evidence>
<dbReference type="STRING" id="857340.A0A086SX84"/>
<dbReference type="GO" id="GO:0008270">
    <property type="term" value="F:zinc ion binding"/>
    <property type="evidence" value="ECO:0007669"/>
    <property type="project" value="InterPro"/>
</dbReference>
<dbReference type="SUPFAM" id="SSF57701">
    <property type="entry name" value="Zn2/Cys6 DNA-binding domain"/>
    <property type="match status" value="1"/>
</dbReference>
<evidence type="ECO:0000256" key="3">
    <source>
        <dbReference type="ARBA" id="ARBA00023242"/>
    </source>
</evidence>
<dbReference type="Proteomes" id="UP000029964">
    <property type="component" value="Unassembled WGS sequence"/>
</dbReference>
<dbReference type="OrthoDB" id="4934715at2759"/>
<dbReference type="Pfam" id="PF04082">
    <property type="entry name" value="Fungal_trans"/>
    <property type="match status" value="1"/>
</dbReference>
<comment type="caution">
    <text evidence="6">The sequence shown here is derived from an EMBL/GenBank/DDBJ whole genome shotgun (WGS) entry which is preliminary data.</text>
</comment>
<evidence type="ECO:0000313" key="7">
    <source>
        <dbReference type="Proteomes" id="UP000029964"/>
    </source>
</evidence>
<dbReference type="EMBL" id="JPKY01000117">
    <property type="protein sequence ID" value="KFH41716.1"/>
    <property type="molecule type" value="Genomic_DNA"/>
</dbReference>
<dbReference type="InterPro" id="IPR036864">
    <property type="entry name" value="Zn2-C6_fun-type_DNA-bd_sf"/>
</dbReference>
<feature type="compositionally biased region" description="Basic and acidic residues" evidence="4">
    <location>
        <begin position="91"/>
        <end position="109"/>
    </location>
</feature>
<comment type="subcellular location">
    <subcellularLocation>
        <location evidence="1">Nucleus</location>
    </subcellularLocation>
</comment>
<dbReference type="AlphaFoldDB" id="A0A086SX84"/>
<feature type="compositionally biased region" description="Polar residues" evidence="4">
    <location>
        <begin position="1"/>
        <end position="13"/>
    </location>
</feature>
<organism evidence="6 7">
    <name type="scientific">Hapsidospora chrysogenum (strain ATCC 11550 / CBS 779.69 / DSM 880 / IAM 14645 / JCM 23072 / IMI 49137)</name>
    <name type="common">Acremonium chrysogenum</name>
    <dbReference type="NCBI Taxonomy" id="857340"/>
    <lineage>
        <taxon>Eukaryota</taxon>
        <taxon>Fungi</taxon>
        <taxon>Dikarya</taxon>
        <taxon>Ascomycota</taxon>
        <taxon>Pezizomycotina</taxon>
        <taxon>Sordariomycetes</taxon>
        <taxon>Hypocreomycetidae</taxon>
        <taxon>Hypocreales</taxon>
        <taxon>Bionectriaceae</taxon>
        <taxon>Hapsidospora</taxon>
    </lineage>
</organism>
<dbReference type="GO" id="GO:0005634">
    <property type="term" value="C:nucleus"/>
    <property type="evidence" value="ECO:0007669"/>
    <property type="project" value="UniProtKB-SubCell"/>
</dbReference>
<feature type="region of interest" description="Disordered" evidence="4">
    <location>
        <begin position="91"/>
        <end position="114"/>
    </location>
</feature>
<reference evidence="7" key="1">
    <citation type="journal article" date="2014" name="Genome Announc.">
        <title>Genome sequence and annotation of Acremonium chrysogenum, producer of the beta-lactam antibiotic cephalosporin C.</title>
        <authorList>
            <person name="Terfehr D."/>
            <person name="Dahlmann T.A."/>
            <person name="Specht T."/>
            <person name="Zadra I."/>
            <person name="Kuernsteiner H."/>
            <person name="Kueck U."/>
        </authorList>
    </citation>
    <scope>NUCLEOTIDE SEQUENCE [LARGE SCALE GENOMIC DNA]</scope>
    <source>
        <strain evidence="7">ATCC 11550 / CBS 779.69 / DSM 880 / IAM 14645 / JCM 23072 / IMI 49137</strain>
    </source>
</reference>
<dbReference type="GO" id="GO:0006351">
    <property type="term" value="P:DNA-templated transcription"/>
    <property type="evidence" value="ECO:0007669"/>
    <property type="project" value="InterPro"/>
</dbReference>
<dbReference type="CDD" id="cd12148">
    <property type="entry name" value="fungal_TF_MHR"/>
    <property type="match status" value="1"/>
</dbReference>
<dbReference type="PROSITE" id="PS50048">
    <property type="entry name" value="ZN2_CY6_FUNGAL_2"/>
    <property type="match status" value="1"/>
</dbReference>
<feature type="compositionally biased region" description="Low complexity" evidence="4">
    <location>
        <begin position="613"/>
        <end position="624"/>
    </location>
</feature>
<dbReference type="PANTHER" id="PTHR31001:SF49">
    <property type="entry name" value="ZN(II)2CYS6 TRANSCRIPTION FACTOR (EUROFUNG)"/>
    <property type="match status" value="1"/>
</dbReference>
<feature type="region of interest" description="Disordered" evidence="4">
    <location>
        <begin position="144"/>
        <end position="164"/>
    </location>
</feature>
<dbReference type="SMART" id="SM00066">
    <property type="entry name" value="GAL4"/>
    <property type="match status" value="1"/>
</dbReference>
<dbReference type="CDD" id="cd00067">
    <property type="entry name" value="GAL4"/>
    <property type="match status" value="1"/>
</dbReference>
<dbReference type="GO" id="GO:0000981">
    <property type="term" value="F:DNA-binding transcription factor activity, RNA polymerase II-specific"/>
    <property type="evidence" value="ECO:0007669"/>
    <property type="project" value="InterPro"/>
</dbReference>
<evidence type="ECO:0000256" key="4">
    <source>
        <dbReference type="SAM" id="MobiDB-lite"/>
    </source>
</evidence>
<dbReference type="InterPro" id="IPR001138">
    <property type="entry name" value="Zn2Cys6_DnaBD"/>
</dbReference>
<sequence length="694" mass="78044">MSDPDVSQFTTVFRASEPPKVKRNRQPISCIGCQKRKSRCDRRQPCGACEKRGEDGACRFGPASASATGNFNRAEVQSRLTRLEQLVRELAEQQNPDRDIKDRNDRHVGSQEGAEDCGLDMSYRGPTSWFALVESIHDIQNSLQTEEDEQSTISGATREPDLVCGDLPPVTTDEVLRTLPERQDVDKLITAYFDAKFVALPFLHVNQFRRRYDKFWESPASTSMLWVSILFSILSCGVTIAGVKGISLSSRLGPHDSKAYMAMAARCLHSGHYHKAKAMSVEAVVMHTHARNIQKQDGDSTIWVLHGVAVRLAQRQGYHRDATKISPNITPFEAEMRRRVWFVIESYDVLFSYQQGMPSIIHNDSCDAGRPINMADDDFDEDSVTLIPRPHTEPLPILALITKSAMIPLFRRIMKHALGVQPETLPSVTMLGKELDEWYETIPYCLKYRSVRYTSFSDANHTIFHRVMLELMYHMSRCALYRSCLGGGGQSNICSLAVNACRESSLKMLDIHIEIDRELQSGGRLHEDRFMVSSLTLHGFLIAAMIICLELNDCQSMRQVSRPIIHPQDRAHRINVLRASQQLWAARSTTSSDASHASRVLKAMLNKVESPHSSFSESQTVSTSMPETATSEKPHQKPGGDAQHPADILGYQPMDVYTANVDELLPLETFFNDTEGLDWVCGRGRAAEDRWAVN</sequence>
<dbReference type="SMART" id="SM00906">
    <property type="entry name" value="Fungal_trans"/>
    <property type="match status" value="1"/>
</dbReference>
<keyword evidence="3" id="KW-0539">Nucleus</keyword>
<dbReference type="PANTHER" id="PTHR31001">
    <property type="entry name" value="UNCHARACTERIZED TRANSCRIPTIONAL REGULATORY PROTEIN"/>
    <property type="match status" value="1"/>
</dbReference>
<dbReference type="HOGENOM" id="CLU_007426_4_0_1"/>
<evidence type="ECO:0000259" key="5">
    <source>
        <dbReference type="PROSITE" id="PS50048"/>
    </source>
</evidence>
<gene>
    <name evidence="6" type="ORF">ACRE_075510</name>
</gene>
<dbReference type="InterPro" id="IPR007219">
    <property type="entry name" value="XnlR_reg_dom"/>
</dbReference>
<keyword evidence="2" id="KW-0479">Metal-binding</keyword>
<dbReference type="Pfam" id="PF00172">
    <property type="entry name" value="Zn_clus"/>
    <property type="match status" value="1"/>
</dbReference>
<name>A0A086SX84_HAPC1</name>
<accession>A0A086SX84</accession>
<evidence type="ECO:0000256" key="2">
    <source>
        <dbReference type="ARBA" id="ARBA00022723"/>
    </source>
</evidence>
<proteinExistence type="predicted"/>
<keyword evidence="7" id="KW-1185">Reference proteome</keyword>
<dbReference type="InterPro" id="IPR050613">
    <property type="entry name" value="Sec_Metabolite_Reg"/>
</dbReference>